<gene>
    <name evidence="7" type="ORF">SEUCBS140593_000330</name>
</gene>
<evidence type="ECO:0000256" key="5">
    <source>
        <dbReference type="ARBA" id="ARBA00023136"/>
    </source>
</evidence>
<name>A0ABP0ANY3_9PEZI</name>
<reference evidence="7 8" key="1">
    <citation type="submission" date="2024-01" db="EMBL/GenBank/DDBJ databases">
        <authorList>
            <person name="Allen C."/>
            <person name="Tagirdzhanova G."/>
        </authorList>
    </citation>
    <scope>NUCLEOTIDE SEQUENCE [LARGE SCALE GENOMIC DNA]</scope>
</reference>
<evidence type="ECO:0000313" key="8">
    <source>
        <dbReference type="Proteomes" id="UP001642482"/>
    </source>
</evidence>
<keyword evidence="3 6" id="KW-0812">Transmembrane</keyword>
<proteinExistence type="predicted"/>
<organism evidence="7 8">
    <name type="scientific">Sporothrix eucalyptigena</name>
    <dbReference type="NCBI Taxonomy" id="1812306"/>
    <lineage>
        <taxon>Eukaryota</taxon>
        <taxon>Fungi</taxon>
        <taxon>Dikarya</taxon>
        <taxon>Ascomycota</taxon>
        <taxon>Pezizomycotina</taxon>
        <taxon>Sordariomycetes</taxon>
        <taxon>Sordariomycetidae</taxon>
        <taxon>Ophiostomatales</taxon>
        <taxon>Ophiostomataceae</taxon>
        <taxon>Sporothrix</taxon>
    </lineage>
</organism>
<feature type="transmembrane region" description="Helical" evidence="6">
    <location>
        <begin position="28"/>
        <end position="47"/>
    </location>
</feature>
<keyword evidence="8" id="KW-1185">Reference proteome</keyword>
<accession>A0ABP0ANY3</accession>
<evidence type="ECO:0000256" key="3">
    <source>
        <dbReference type="ARBA" id="ARBA00022692"/>
    </source>
</evidence>
<evidence type="ECO:0000313" key="7">
    <source>
        <dbReference type="EMBL" id="CAK7208954.1"/>
    </source>
</evidence>
<dbReference type="EMBL" id="CAWUHD010000002">
    <property type="protein sequence ID" value="CAK7208954.1"/>
    <property type="molecule type" value="Genomic_DNA"/>
</dbReference>
<keyword evidence="4 6" id="KW-1133">Transmembrane helix</keyword>
<keyword evidence="5 6" id="KW-0472">Membrane</keyword>
<dbReference type="PANTHER" id="PTHR43791">
    <property type="entry name" value="PERMEASE-RELATED"/>
    <property type="match status" value="1"/>
</dbReference>
<keyword evidence="2" id="KW-0813">Transport</keyword>
<evidence type="ECO:0000256" key="2">
    <source>
        <dbReference type="ARBA" id="ARBA00022448"/>
    </source>
</evidence>
<feature type="transmembrane region" description="Helical" evidence="6">
    <location>
        <begin position="59"/>
        <end position="79"/>
    </location>
</feature>
<comment type="subcellular location">
    <subcellularLocation>
        <location evidence="1">Membrane</location>
        <topology evidence="1">Multi-pass membrane protein</topology>
    </subcellularLocation>
</comment>
<protein>
    <recommendedName>
        <fullName evidence="9">Major facilitator superfamily transporter</fullName>
    </recommendedName>
</protein>
<evidence type="ECO:0000256" key="6">
    <source>
        <dbReference type="SAM" id="Phobius"/>
    </source>
</evidence>
<evidence type="ECO:0008006" key="9">
    <source>
        <dbReference type="Google" id="ProtNLM"/>
    </source>
</evidence>
<dbReference type="Proteomes" id="UP001642482">
    <property type="component" value="Unassembled WGS sequence"/>
</dbReference>
<sequence>MKDNIIPCLNIIWINGNSAPHYKRATALAMNQIVGNIGGIISGQIYLTHESPRYKTGQATVLSCCLASWVCTWLQLWLLSKKNKDKARKVVVSEVDNGVGDESIHFKYQL</sequence>
<evidence type="ECO:0000256" key="4">
    <source>
        <dbReference type="ARBA" id="ARBA00022989"/>
    </source>
</evidence>
<comment type="caution">
    <text evidence="7">The sequence shown here is derived from an EMBL/GenBank/DDBJ whole genome shotgun (WGS) entry which is preliminary data.</text>
</comment>
<dbReference type="InterPro" id="IPR036259">
    <property type="entry name" value="MFS_trans_sf"/>
</dbReference>
<dbReference type="PANTHER" id="PTHR43791:SF24">
    <property type="entry name" value="NICOTINIC ACID PLASMA MEMBRANE TRANSPORTER"/>
    <property type="match status" value="1"/>
</dbReference>
<dbReference type="SUPFAM" id="SSF103473">
    <property type="entry name" value="MFS general substrate transporter"/>
    <property type="match status" value="1"/>
</dbReference>
<evidence type="ECO:0000256" key="1">
    <source>
        <dbReference type="ARBA" id="ARBA00004141"/>
    </source>
</evidence>